<feature type="transmembrane region" description="Helical" evidence="5">
    <location>
        <begin position="40"/>
        <end position="58"/>
    </location>
</feature>
<feature type="transmembrane region" description="Helical" evidence="5">
    <location>
        <begin position="87"/>
        <end position="106"/>
    </location>
</feature>
<keyword evidence="4 5" id="KW-0472">Membrane</keyword>
<feature type="transmembrane region" description="Helical" evidence="5">
    <location>
        <begin position="228"/>
        <end position="244"/>
    </location>
</feature>
<proteinExistence type="predicted"/>
<evidence type="ECO:0000256" key="5">
    <source>
        <dbReference type="SAM" id="Phobius"/>
    </source>
</evidence>
<dbReference type="EMBL" id="JAESVD010000001">
    <property type="protein sequence ID" value="MBL4911769.1"/>
    <property type="molecule type" value="Genomic_DNA"/>
</dbReference>
<organism evidence="7 8">
    <name type="scientific">Shewanella schlegeliana</name>
    <dbReference type="NCBI Taxonomy" id="190308"/>
    <lineage>
        <taxon>Bacteria</taxon>
        <taxon>Pseudomonadati</taxon>
        <taxon>Pseudomonadota</taxon>
        <taxon>Gammaproteobacteria</taxon>
        <taxon>Alteromonadales</taxon>
        <taxon>Shewanellaceae</taxon>
        <taxon>Shewanella</taxon>
    </lineage>
</organism>
<feature type="transmembrane region" description="Helical" evidence="5">
    <location>
        <begin position="112"/>
        <end position="134"/>
    </location>
</feature>
<gene>
    <name evidence="7" type="ORF">JMA39_01185</name>
</gene>
<sequence>MALPILYGALTQHFFQAAFMSLGALLALLLDPRSQALKQILAIVIGVLAVICAAALGLTLIGHPHMAIAALIVFGFLAGLPKPEHAYWGLLGKYIATALLLAQLGFPASTAIGIAYFYGALFALFLILLQGWLYKIDEVGHSPSDEFFQLIKGDTNGPFYGLTLPLTILAATLSANWLHVNQPGWVGLTILFVMHINDRLSWYHLWDRIVGTLLGIIIAYLSVRYLDQIGLALVIAAFAFWIPYSLRKSYLLFSLSITVTVMVAINFALLPNGDLNLMSWRFYDTLIGCFWVAIALIVTHGVHSFKTKQ</sequence>
<evidence type="ECO:0000256" key="4">
    <source>
        <dbReference type="ARBA" id="ARBA00023136"/>
    </source>
</evidence>
<evidence type="ECO:0000256" key="3">
    <source>
        <dbReference type="ARBA" id="ARBA00022989"/>
    </source>
</evidence>
<dbReference type="Proteomes" id="UP000604898">
    <property type="component" value="Unassembled WGS sequence"/>
</dbReference>
<dbReference type="Pfam" id="PF13515">
    <property type="entry name" value="FUSC_2"/>
    <property type="match status" value="1"/>
</dbReference>
<name>A0ABS1STP1_9GAMM</name>
<keyword evidence="3 5" id="KW-1133">Transmembrane helix</keyword>
<feature type="transmembrane region" description="Helical" evidence="5">
    <location>
        <begin position="250"/>
        <end position="270"/>
    </location>
</feature>
<comment type="subcellular location">
    <subcellularLocation>
        <location evidence="1">Membrane</location>
        <topology evidence="1">Multi-pass membrane protein</topology>
    </subcellularLocation>
</comment>
<keyword evidence="2 5" id="KW-0812">Transmembrane</keyword>
<evidence type="ECO:0000313" key="8">
    <source>
        <dbReference type="Proteomes" id="UP000604898"/>
    </source>
</evidence>
<feature type="transmembrane region" description="Helical" evidence="5">
    <location>
        <begin position="282"/>
        <end position="302"/>
    </location>
</feature>
<reference evidence="7 8" key="1">
    <citation type="submission" date="2021-01" db="EMBL/GenBank/DDBJ databases">
        <title>Genome sequence of Shewanella schlegeliana JCM 11561.</title>
        <authorList>
            <person name="Zhang H."/>
            <person name="Li C."/>
        </authorList>
    </citation>
    <scope>NUCLEOTIDE SEQUENCE [LARGE SCALE GENOMIC DNA]</scope>
    <source>
        <strain evidence="7 8">JCM 11561</strain>
    </source>
</reference>
<protein>
    <submittedName>
        <fullName evidence="7">FUSC family protein</fullName>
    </submittedName>
</protein>
<dbReference type="InterPro" id="IPR049453">
    <property type="entry name" value="Memb_transporter_dom"/>
</dbReference>
<evidence type="ECO:0000259" key="6">
    <source>
        <dbReference type="Pfam" id="PF13515"/>
    </source>
</evidence>
<evidence type="ECO:0000313" key="7">
    <source>
        <dbReference type="EMBL" id="MBL4911769.1"/>
    </source>
</evidence>
<evidence type="ECO:0000256" key="1">
    <source>
        <dbReference type="ARBA" id="ARBA00004141"/>
    </source>
</evidence>
<accession>A0ABS1STP1</accession>
<feature type="transmembrane region" description="Helical" evidence="5">
    <location>
        <begin position="159"/>
        <end position="180"/>
    </location>
</feature>
<feature type="transmembrane region" description="Helical" evidence="5">
    <location>
        <begin position="6"/>
        <end position="28"/>
    </location>
</feature>
<feature type="transmembrane region" description="Helical" evidence="5">
    <location>
        <begin position="200"/>
        <end position="221"/>
    </location>
</feature>
<feature type="domain" description="Integral membrane bound transporter" evidence="6">
    <location>
        <begin position="171"/>
        <end position="294"/>
    </location>
</feature>
<keyword evidence="8" id="KW-1185">Reference proteome</keyword>
<comment type="caution">
    <text evidence="7">The sequence shown here is derived from an EMBL/GenBank/DDBJ whole genome shotgun (WGS) entry which is preliminary data.</text>
</comment>
<evidence type="ECO:0000256" key="2">
    <source>
        <dbReference type="ARBA" id="ARBA00022692"/>
    </source>
</evidence>